<comment type="caution">
    <text evidence="2">The sequence shown here is derived from an EMBL/GenBank/DDBJ whole genome shotgun (WGS) entry which is preliminary data.</text>
</comment>
<proteinExistence type="predicted"/>
<dbReference type="Proteomes" id="UP001054252">
    <property type="component" value="Unassembled WGS sequence"/>
</dbReference>
<gene>
    <name evidence="2" type="ORF">SLEP1_g30538</name>
</gene>
<evidence type="ECO:0000256" key="1">
    <source>
        <dbReference type="SAM" id="Phobius"/>
    </source>
</evidence>
<sequence>MRKQCLFIKTIAISFVEIICNGIPLTTAAVANFTLRELASALRKLGNALFCGSIVFIIFKNF</sequence>
<accession>A0AAV5K8Q8</accession>
<protein>
    <submittedName>
        <fullName evidence="2">Uncharacterized protein</fullName>
    </submittedName>
</protein>
<keyword evidence="1" id="KW-1133">Transmembrane helix</keyword>
<keyword evidence="3" id="KW-1185">Reference proteome</keyword>
<keyword evidence="1" id="KW-0472">Membrane</keyword>
<name>A0AAV5K8Q8_9ROSI</name>
<evidence type="ECO:0000313" key="2">
    <source>
        <dbReference type="EMBL" id="GKV20407.1"/>
    </source>
</evidence>
<feature type="transmembrane region" description="Helical" evidence="1">
    <location>
        <begin position="41"/>
        <end position="59"/>
    </location>
</feature>
<organism evidence="2 3">
    <name type="scientific">Rubroshorea leprosula</name>
    <dbReference type="NCBI Taxonomy" id="152421"/>
    <lineage>
        <taxon>Eukaryota</taxon>
        <taxon>Viridiplantae</taxon>
        <taxon>Streptophyta</taxon>
        <taxon>Embryophyta</taxon>
        <taxon>Tracheophyta</taxon>
        <taxon>Spermatophyta</taxon>
        <taxon>Magnoliopsida</taxon>
        <taxon>eudicotyledons</taxon>
        <taxon>Gunneridae</taxon>
        <taxon>Pentapetalae</taxon>
        <taxon>rosids</taxon>
        <taxon>malvids</taxon>
        <taxon>Malvales</taxon>
        <taxon>Dipterocarpaceae</taxon>
        <taxon>Rubroshorea</taxon>
    </lineage>
</organism>
<evidence type="ECO:0000313" key="3">
    <source>
        <dbReference type="Proteomes" id="UP001054252"/>
    </source>
</evidence>
<keyword evidence="1" id="KW-0812">Transmembrane</keyword>
<reference evidence="2 3" key="1">
    <citation type="journal article" date="2021" name="Commun. Biol.">
        <title>The genome of Shorea leprosula (Dipterocarpaceae) highlights the ecological relevance of drought in aseasonal tropical rainforests.</title>
        <authorList>
            <person name="Ng K.K.S."/>
            <person name="Kobayashi M.J."/>
            <person name="Fawcett J.A."/>
            <person name="Hatakeyama M."/>
            <person name="Paape T."/>
            <person name="Ng C.H."/>
            <person name="Ang C.C."/>
            <person name="Tnah L.H."/>
            <person name="Lee C.T."/>
            <person name="Nishiyama T."/>
            <person name="Sese J."/>
            <person name="O'Brien M.J."/>
            <person name="Copetti D."/>
            <person name="Mohd Noor M.I."/>
            <person name="Ong R.C."/>
            <person name="Putra M."/>
            <person name="Sireger I.Z."/>
            <person name="Indrioko S."/>
            <person name="Kosugi Y."/>
            <person name="Izuno A."/>
            <person name="Isagi Y."/>
            <person name="Lee S.L."/>
            <person name="Shimizu K.K."/>
        </authorList>
    </citation>
    <scope>NUCLEOTIDE SEQUENCE [LARGE SCALE GENOMIC DNA]</scope>
    <source>
        <strain evidence="2">214</strain>
    </source>
</reference>
<dbReference type="EMBL" id="BPVZ01000055">
    <property type="protein sequence ID" value="GKV20407.1"/>
    <property type="molecule type" value="Genomic_DNA"/>
</dbReference>
<dbReference type="AlphaFoldDB" id="A0AAV5K8Q8"/>
<feature type="transmembrane region" description="Helical" evidence="1">
    <location>
        <begin position="12"/>
        <end position="35"/>
    </location>
</feature>